<evidence type="ECO:0000259" key="4">
    <source>
        <dbReference type="PROSITE" id="PS50873"/>
    </source>
</evidence>
<dbReference type="Gene3D" id="1.10.520.10">
    <property type="match status" value="1"/>
</dbReference>
<dbReference type="GO" id="GO:0020037">
    <property type="term" value="F:heme binding"/>
    <property type="evidence" value="ECO:0007669"/>
    <property type="project" value="InterPro"/>
</dbReference>
<reference evidence="5" key="1">
    <citation type="submission" date="2014-11" db="EMBL/GenBank/DDBJ databases">
        <authorList>
            <person name="Otto D Thomas"/>
            <person name="Naeem Raeece"/>
        </authorList>
    </citation>
    <scope>NUCLEOTIDE SEQUENCE</scope>
</reference>
<evidence type="ECO:0000256" key="2">
    <source>
        <dbReference type="SAM" id="MobiDB-lite"/>
    </source>
</evidence>
<dbReference type="AlphaFoldDB" id="A0A0G4G4G4"/>
<organism evidence="5">
    <name type="scientific">Chromera velia CCMP2878</name>
    <dbReference type="NCBI Taxonomy" id="1169474"/>
    <lineage>
        <taxon>Eukaryota</taxon>
        <taxon>Sar</taxon>
        <taxon>Alveolata</taxon>
        <taxon>Colpodellida</taxon>
        <taxon>Chromeraceae</taxon>
        <taxon>Chromera</taxon>
    </lineage>
</organism>
<feature type="domain" description="Plant heme peroxidase family profile" evidence="4">
    <location>
        <begin position="70"/>
        <end position="179"/>
    </location>
</feature>
<dbReference type="SUPFAM" id="SSF48113">
    <property type="entry name" value="Heme-dependent peroxidases"/>
    <property type="match status" value="1"/>
</dbReference>
<feature type="signal peptide" evidence="3">
    <location>
        <begin position="1"/>
        <end position="20"/>
    </location>
</feature>
<evidence type="ECO:0000313" key="5">
    <source>
        <dbReference type="EMBL" id="CEM23250.1"/>
    </source>
</evidence>
<feature type="region of interest" description="Disordered" evidence="2">
    <location>
        <begin position="46"/>
        <end position="66"/>
    </location>
</feature>
<evidence type="ECO:0000256" key="3">
    <source>
        <dbReference type="SAM" id="SignalP"/>
    </source>
</evidence>
<sequence length="179" mass="18252">MGFVLALLCACALAFQKASAGWTTDLANNCISDIESAIEASLTGRRLQGGKGGKGGKGGGAARQGGSTRRLIPQLVRLSFHDCVGGCDGCVNLDDPDNAGLAGPRTSLETIYSDRGLADEGVSRADLWALAGKVAVEYAALLAGSTISIPFYTGRSDCADSPGTSSIDGMPSAHLDVSR</sequence>
<dbReference type="CDD" id="cd00314">
    <property type="entry name" value="plant_peroxidase_like"/>
    <property type="match status" value="1"/>
</dbReference>
<dbReference type="InterPro" id="IPR010255">
    <property type="entry name" value="Haem_peroxidase_sf"/>
</dbReference>
<evidence type="ECO:0000256" key="1">
    <source>
        <dbReference type="RuleBase" id="RU004241"/>
    </source>
</evidence>
<gene>
    <name evidence="5" type="ORF">Cvel_4161</name>
</gene>
<comment type="similarity">
    <text evidence="1">Belongs to the peroxidase family.</text>
</comment>
<dbReference type="PRINTS" id="PR00458">
    <property type="entry name" value="PEROXIDASE"/>
</dbReference>
<dbReference type="GO" id="GO:0004601">
    <property type="term" value="F:peroxidase activity"/>
    <property type="evidence" value="ECO:0007669"/>
    <property type="project" value="InterPro"/>
</dbReference>
<protein>
    <recommendedName>
        <fullName evidence="4">Plant heme peroxidase family profile domain-containing protein</fullName>
    </recommendedName>
</protein>
<name>A0A0G4G4G4_9ALVE</name>
<dbReference type="PROSITE" id="PS50873">
    <property type="entry name" value="PEROXIDASE_4"/>
    <property type="match status" value="1"/>
</dbReference>
<feature type="chain" id="PRO_5005190191" description="Plant heme peroxidase family profile domain-containing protein" evidence="3">
    <location>
        <begin position="21"/>
        <end position="179"/>
    </location>
</feature>
<dbReference type="InterPro" id="IPR002016">
    <property type="entry name" value="Haem_peroxidase"/>
</dbReference>
<dbReference type="VEuPathDB" id="CryptoDB:Cvel_4161"/>
<dbReference type="GO" id="GO:0006979">
    <property type="term" value="P:response to oxidative stress"/>
    <property type="evidence" value="ECO:0007669"/>
    <property type="project" value="InterPro"/>
</dbReference>
<dbReference type="Pfam" id="PF00141">
    <property type="entry name" value="peroxidase"/>
    <property type="match status" value="1"/>
</dbReference>
<dbReference type="EMBL" id="CDMZ01000882">
    <property type="protein sequence ID" value="CEM23250.1"/>
    <property type="molecule type" value="Genomic_DNA"/>
</dbReference>
<proteinExistence type="inferred from homology"/>
<feature type="compositionally biased region" description="Gly residues" evidence="2">
    <location>
        <begin position="47"/>
        <end position="63"/>
    </location>
</feature>
<accession>A0A0G4G4G4</accession>
<keyword evidence="3" id="KW-0732">Signal</keyword>